<evidence type="ECO:0000256" key="2">
    <source>
        <dbReference type="ARBA" id="ARBA00022475"/>
    </source>
</evidence>
<sequence>MESILNPFAIFIILGLGAAAPIGPINIEIMRRHLNISWVHALVFGLGACLADLVYLALMGLGLLELFSNSIYMPVFGILGALLVFWFGIMSFKLPSTSKSGDSINKSFSKQLFDGVLLTFLNPYNVIFWLSVSVQINNLVTNKGSLLIGGLGTITGILLWVILINLIIYFSKKKLTHKTVKIINYISGVILIVLASYFGYNSINLLLNKL</sequence>
<dbReference type="InterPro" id="IPR001123">
    <property type="entry name" value="LeuE-type"/>
</dbReference>
<comment type="caution">
    <text evidence="7">The sequence shown here is derived from an EMBL/GenBank/DDBJ whole genome shotgun (WGS) entry which is preliminary data.</text>
</comment>
<gene>
    <name evidence="7" type="ORF">GCL57_04230</name>
</gene>
<accession>A0A833JDF7</accession>
<feature type="transmembrane region" description="Helical" evidence="6">
    <location>
        <begin position="6"/>
        <end position="27"/>
    </location>
</feature>
<dbReference type="AlphaFoldDB" id="A0A833JDF7"/>
<feature type="transmembrane region" description="Helical" evidence="6">
    <location>
        <begin position="182"/>
        <end position="200"/>
    </location>
</feature>
<evidence type="ECO:0000256" key="5">
    <source>
        <dbReference type="ARBA" id="ARBA00023136"/>
    </source>
</evidence>
<dbReference type="RefSeq" id="WP_152212033.1">
    <property type="nucleotide sequence ID" value="NZ_WFLN01000005.1"/>
</dbReference>
<evidence type="ECO:0000256" key="6">
    <source>
        <dbReference type="SAM" id="Phobius"/>
    </source>
</evidence>
<comment type="subcellular location">
    <subcellularLocation>
        <location evidence="1">Cell membrane</location>
        <topology evidence="1">Multi-pass membrane protein</topology>
    </subcellularLocation>
</comment>
<reference evidence="7 8" key="1">
    <citation type="submission" date="2019-10" db="EMBL/GenBank/DDBJ databases">
        <title>New genus of Silvanigrellaceae.</title>
        <authorList>
            <person name="Pitt A."/>
            <person name="Hahn M.W."/>
        </authorList>
    </citation>
    <scope>NUCLEOTIDE SEQUENCE [LARGE SCALE GENOMIC DNA]</scope>
    <source>
        <strain evidence="7 8">33A1-SZDP</strain>
    </source>
</reference>
<dbReference type="EMBL" id="WFLN01000005">
    <property type="protein sequence ID" value="KAB8031858.1"/>
    <property type="molecule type" value="Genomic_DNA"/>
</dbReference>
<proteinExistence type="predicted"/>
<dbReference type="PANTHER" id="PTHR30086">
    <property type="entry name" value="ARGININE EXPORTER PROTEIN ARGO"/>
    <property type="match status" value="1"/>
</dbReference>
<keyword evidence="3 6" id="KW-0812">Transmembrane</keyword>
<organism evidence="7 8">
    <name type="scientific">Fluviispira multicolorata</name>
    <dbReference type="NCBI Taxonomy" id="2654512"/>
    <lineage>
        <taxon>Bacteria</taxon>
        <taxon>Pseudomonadati</taxon>
        <taxon>Bdellovibrionota</taxon>
        <taxon>Oligoflexia</taxon>
        <taxon>Silvanigrellales</taxon>
        <taxon>Silvanigrellaceae</taxon>
        <taxon>Fluviispira</taxon>
    </lineage>
</organism>
<dbReference type="GO" id="GO:0015171">
    <property type="term" value="F:amino acid transmembrane transporter activity"/>
    <property type="evidence" value="ECO:0007669"/>
    <property type="project" value="TreeGrafter"/>
</dbReference>
<evidence type="ECO:0000256" key="1">
    <source>
        <dbReference type="ARBA" id="ARBA00004651"/>
    </source>
</evidence>
<feature type="transmembrane region" description="Helical" evidence="6">
    <location>
        <begin position="39"/>
        <end position="59"/>
    </location>
</feature>
<dbReference type="PANTHER" id="PTHR30086:SF6">
    <property type="entry name" value="AMINO ACID EFFLUX PROTEIN YCGF-RELATED"/>
    <property type="match status" value="1"/>
</dbReference>
<feature type="transmembrane region" description="Helical" evidence="6">
    <location>
        <begin position="144"/>
        <end position="170"/>
    </location>
</feature>
<evidence type="ECO:0000313" key="8">
    <source>
        <dbReference type="Proteomes" id="UP000442694"/>
    </source>
</evidence>
<evidence type="ECO:0000256" key="3">
    <source>
        <dbReference type="ARBA" id="ARBA00022692"/>
    </source>
</evidence>
<evidence type="ECO:0000256" key="4">
    <source>
        <dbReference type="ARBA" id="ARBA00022989"/>
    </source>
</evidence>
<keyword evidence="8" id="KW-1185">Reference proteome</keyword>
<keyword evidence="4 6" id="KW-1133">Transmembrane helix</keyword>
<dbReference type="Pfam" id="PF01810">
    <property type="entry name" value="LysE"/>
    <property type="match status" value="1"/>
</dbReference>
<protein>
    <submittedName>
        <fullName evidence="7">LysE family translocator</fullName>
    </submittedName>
</protein>
<keyword evidence="5 6" id="KW-0472">Membrane</keyword>
<dbReference type="GO" id="GO:0005886">
    <property type="term" value="C:plasma membrane"/>
    <property type="evidence" value="ECO:0007669"/>
    <property type="project" value="UniProtKB-SubCell"/>
</dbReference>
<evidence type="ECO:0000313" key="7">
    <source>
        <dbReference type="EMBL" id="KAB8031858.1"/>
    </source>
</evidence>
<feature type="transmembrane region" description="Helical" evidence="6">
    <location>
        <begin position="71"/>
        <end position="92"/>
    </location>
</feature>
<name>A0A833JDF7_9BACT</name>
<dbReference type="Proteomes" id="UP000442694">
    <property type="component" value="Unassembled WGS sequence"/>
</dbReference>
<feature type="transmembrane region" description="Helical" evidence="6">
    <location>
        <begin position="112"/>
        <end position="132"/>
    </location>
</feature>
<keyword evidence="2" id="KW-1003">Cell membrane</keyword>